<dbReference type="OrthoDB" id="10322463at2759"/>
<accession>A0A168G0K0</accession>
<keyword evidence="2" id="KW-1185">Reference proteome</keyword>
<sequence>MIDWAPVKVFPVHLRTPGSHRPLIVQTNTFGSDTRSRSWPDTPANELPHLPANVISGGEKGLKVPPAVKARRLGHANANAKIRQEAKIRRFTSCNGEVGALHAARLPSNAPCEDEWDARTAEGLVYADIYDGHG</sequence>
<dbReference type="Proteomes" id="UP000076881">
    <property type="component" value="Unassembled WGS sequence"/>
</dbReference>
<evidence type="ECO:0000313" key="2">
    <source>
        <dbReference type="Proteomes" id="UP000076881"/>
    </source>
</evidence>
<reference evidence="1 2" key="1">
    <citation type="journal article" date="2016" name="Genome Biol. Evol.">
        <title>Divergent and convergent evolution of fungal pathogenicity.</title>
        <authorList>
            <person name="Shang Y."/>
            <person name="Xiao G."/>
            <person name="Zheng P."/>
            <person name="Cen K."/>
            <person name="Zhan S."/>
            <person name="Wang C."/>
        </authorList>
    </citation>
    <scope>NUCLEOTIDE SEQUENCE [LARGE SCALE GENOMIC DNA]</scope>
    <source>
        <strain evidence="1 2">RCEF 1005</strain>
    </source>
</reference>
<comment type="caution">
    <text evidence="1">The sequence shown here is derived from an EMBL/GenBank/DDBJ whole genome shotgun (WGS) entry which is preliminary data.</text>
</comment>
<protein>
    <submittedName>
        <fullName evidence="1">Uncharacterized protein</fullName>
    </submittedName>
</protein>
<dbReference type="AlphaFoldDB" id="A0A168G0K0"/>
<proteinExistence type="predicted"/>
<evidence type="ECO:0000313" key="1">
    <source>
        <dbReference type="EMBL" id="OAA75860.1"/>
    </source>
</evidence>
<dbReference type="EMBL" id="AZHF01000004">
    <property type="protein sequence ID" value="OAA75860.1"/>
    <property type="molecule type" value="Genomic_DNA"/>
</dbReference>
<name>A0A168G0K0_CORDF</name>
<gene>
    <name evidence="1" type="ORF">LEL_05544</name>
</gene>
<organism evidence="1 2">
    <name type="scientific">Akanthomyces lecanii RCEF 1005</name>
    <dbReference type="NCBI Taxonomy" id="1081108"/>
    <lineage>
        <taxon>Eukaryota</taxon>
        <taxon>Fungi</taxon>
        <taxon>Dikarya</taxon>
        <taxon>Ascomycota</taxon>
        <taxon>Pezizomycotina</taxon>
        <taxon>Sordariomycetes</taxon>
        <taxon>Hypocreomycetidae</taxon>
        <taxon>Hypocreales</taxon>
        <taxon>Cordycipitaceae</taxon>
        <taxon>Akanthomyces</taxon>
        <taxon>Cordyceps confragosa</taxon>
    </lineage>
</organism>